<comment type="similarity">
    <text evidence="1 3">Belongs to the peptidase C14A family.</text>
</comment>
<evidence type="ECO:0000259" key="4">
    <source>
        <dbReference type="PROSITE" id="PS50207"/>
    </source>
</evidence>
<organism evidence="6 7">
    <name type="scientific">Pocillopora meandrina</name>
    <dbReference type="NCBI Taxonomy" id="46732"/>
    <lineage>
        <taxon>Eukaryota</taxon>
        <taxon>Metazoa</taxon>
        <taxon>Cnidaria</taxon>
        <taxon>Anthozoa</taxon>
        <taxon>Hexacorallia</taxon>
        <taxon>Scleractinia</taxon>
        <taxon>Astrocoeniina</taxon>
        <taxon>Pocilloporidae</taxon>
        <taxon>Pocillopora</taxon>
    </lineage>
</organism>
<feature type="non-terminal residue" evidence="6">
    <location>
        <position position="1"/>
    </location>
</feature>
<dbReference type="GO" id="GO:0005737">
    <property type="term" value="C:cytoplasm"/>
    <property type="evidence" value="ECO:0007669"/>
    <property type="project" value="UniProtKB-ARBA"/>
</dbReference>
<evidence type="ECO:0000256" key="1">
    <source>
        <dbReference type="ARBA" id="ARBA00010134"/>
    </source>
</evidence>
<dbReference type="EMBL" id="CALNXJ010000025">
    <property type="protein sequence ID" value="CAH3130576.1"/>
    <property type="molecule type" value="Genomic_DNA"/>
</dbReference>
<dbReference type="PANTHER" id="PTHR48169">
    <property type="entry name" value="DED DOMAIN-CONTAINING PROTEIN"/>
    <property type="match status" value="1"/>
</dbReference>
<dbReference type="InterPro" id="IPR011600">
    <property type="entry name" value="Pept_C14_caspase"/>
</dbReference>
<dbReference type="GO" id="GO:0051604">
    <property type="term" value="P:protein maturation"/>
    <property type="evidence" value="ECO:0007669"/>
    <property type="project" value="UniProtKB-ARBA"/>
</dbReference>
<dbReference type="SUPFAM" id="SSF52129">
    <property type="entry name" value="Caspase-like"/>
    <property type="match status" value="2"/>
</dbReference>
<evidence type="ECO:0000313" key="6">
    <source>
        <dbReference type="EMBL" id="CAH3130576.1"/>
    </source>
</evidence>
<evidence type="ECO:0000259" key="5">
    <source>
        <dbReference type="PROSITE" id="PS50208"/>
    </source>
</evidence>
<dbReference type="AlphaFoldDB" id="A0AAU9WYT3"/>
<protein>
    <recommendedName>
        <fullName evidence="8">Caspase family p20 domain-containing protein</fullName>
    </recommendedName>
</protein>
<dbReference type="GO" id="GO:0006508">
    <property type="term" value="P:proteolysis"/>
    <property type="evidence" value="ECO:0007669"/>
    <property type="project" value="InterPro"/>
</dbReference>
<evidence type="ECO:0000256" key="2">
    <source>
        <dbReference type="ARBA" id="ARBA00022703"/>
    </source>
</evidence>
<dbReference type="InterPro" id="IPR015917">
    <property type="entry name" value="Pept_C14A"/>
</dbReference>
<comment type="caution">
    <text evidence="6">The sequence shown here is derived from an EMBL/GenBank/DDBJ whole genome shotgun (WGS) entry which is preliminary data.</text>
</comment>
<dbReference type="PROSITE" id="PS50207">
    <property type="entry name" value="CASPASE_P10"/>
    <property type="match status" value="1"/>
</dbReference>
<evidence type="ECO:0000313" key="7">
    <source>
        <dbReference type="Proteomes" id="UP001159428"/>
    </source>
</evidence>
<reference evidence="6 7" key="1">
    <citation type="submission" date="2022-05" db="EMBL/GenBank/DDBJ databases">
        <authorList>
            <consortium name="Genoscope - CEA"/>
            <person name="William W."/>
        </authorList>
    </citation>
    <scope>NUCLEOTIDE SEQUENCE [LARGE SCALE GENOMIC DNA]</scope>
</reference>
<name>A0AAU9WYT3_9CNID</name>
<evidence type="ECO:0008006" key="8">
    <source>
        <dbReference type="Google" id="ProtNLM"/>
    </source>
</evidence>
<dbReference type="GO" id="GO:0006915">
    <property type="term" value="P:apoptotic process"/>
    <property type="evidence" value="ECO:0007669"/>
    <property type="project" value="UniProtKB-KW"/>
</dbReference>
<dbReference type="InterPro" id="IPR029030">
    <property type="entry name" value="Caspase-like_dom_sf"/>
</dbReference>
<proteinExistence type="inferred from homology"/>
<dbReference type="GO" id="GO:0043067">
    <property type="term" value="P:regulation of programmed cell death"/>
    <property type="evidence" value="ECO:0007669"/>
    <property type="project" value="UniProtKB-ARBA"/>
</dbReference>
<dbReference type="Proteomes" id="UP001159428">
    <property type="component" value="Unassembled WGS sequence"/>
</dbReference>
<dbReference type="SMART" id="SM00115">
    <property type="entry name" value="CASc"/>
    <property type="match status" value="1"/>
</dbReference>
<dbReference type="GO" id="GO:0004197">
    <property type="term" value="F:cysteine-type endopeptidase activity"/>
    <property type="evidence" value="ECO:0007669"/>
    <property type="project" value="InterPro"/>
</dbReference>
<dbReference type="PROSITE" id="PS50208">
    <property type="entry name" value="CASPASE_P20"/>
    <property type="match status" value="2"/>
</dbReference>
<feature type="domain" description="Caspase family p20" evidence="5">
    <location>
        <begin position="215"/>
        <end position="292"/>
    </location>
</feature>
<dbReference type="PANTHER" id="PTHR48169:SF7">
    <property type="entry name" value="CASPASE 10"/>
    <property type="match status" value="1"/>
</dbReference>
<dbReference type="PRINTS" id="PR00376">
    <property type="entry name" value="IL1BCENZYME"/>
</dbReference>
<evidence type="ECO:0000256" key="3">
    <source>
        <dbReference type="RuleBase" id="RU003971"/>
    </source>
</evidence>
<dbReference type="InterPro" id="IPR001309">
    <property type="entry name" value="Pept_C14_p20"/>
</dbReference>
<keyword evidence="7" id="KW-1185">Reference proteome</keyword>
<gene>
    <name evidence="6" type="ORF">PMEA_00014242</name>
</gene>
<dbReference type="InterPro" id="IPR002138">
    <property type="entry name" value="Pept_C14_p10"/>
</dbReference>
<sequence>ICTLSKKFAKKDPTHFDIFVIILMSVSGRCSGISRADGRNASLEHIMVEFTASKCPSLRGKPRLFFLQHFKGTSWVNDECSVFASRSFTEKDTVRLLCIFTSEKDSCPEEADFLCICVTSTYPADQPNREPGSFFIQLKDQSSFHLYHLLDMLTMVNKKMKDKQSEQPSIKMPYRNHTLRARVYLGNAPINLKHQPFPPPPGLAEQVSYEMNKDPRGLCVIVNNVNFQNRDLNRPGAVEDERSLQLLFRTLFFEVIIRRDLTSHELEKVAQKFGAANHKAYSVFVFIVMSHGGDRDCILGVDGRETTVKNLMCADNSTSSPVNDINLQQKVATTSQAQISSQPCDTAFVTDCTLPRSVFPPEADFVLAFATAPGYVSYRDPDNGTWFIQALVEVISKYHHHHHFLEILTEVTRLVVERVNSVQVPAPMDTLTKFLYL</sequence>
<accession>A0AAU9WYT3</accession>
<feature type="domain" description="Caspase family p10" evidence="4">
    <location>
        <begin position="355"/>
        <end position="437"/>
    </location>
</feature>
<dbReference type="Pfam" id="PF00656">
    <property type="entry name" value="Peptidase_C14"/>
    <property type="match status" value="2"/>
</dbReference>
<dbReference type="Gene3D" id="3.40.50.1460">
    <property type="match status" value="2"/>
</dbReference>
<keyword evidence="2" id="KW-0053">Apoptosis</keyword>
<feature type="domain" description="Caspase family p20" evidence="5">
    <location>
        <begin position="1"/>
        <end position="74"/>
    </location>
</feature>